<reference evidence="3 4" key="1">
    <citation type="submission" date="2018-06" db="EMBL/GenBank/DDBJ databases">
        <title>Comparative genomics reveals the genomic features of Rhizophagus irregularis, R. cerebriforme, R. diaphanum and Gigaspora rosea, and their symbiotic lifestyle signature.</title>
        <authorList>
            <person name="Morin E."/>
            <person name="San Clemente H."/>
            <person name="Chen E.C.H."/>
            <person name="De La Providencia I."/>
            <person name="Hainaut M."/>
            <person name="Kuo A."/>
            <person name="Kohler A."/>
            <person name="Murat C."/>
            <person name="Tang N."/>
            <person name="Roy S."/>
            <person name="Loubradou J."/>
            <person name="Henrissat B."/>
            <person name="Grigoriev I.V."/>
            <person name="Corradi N."/>
            <person name="Roux C."/>
            <person name="Martin F.M."/>
        </authorList>
    </citation>
    <scope>NUCLEOTIDE SEQUENCE [LARGE SCALE GENOMIC DNA]</scope>
    <source>
        <strain evidence="3 4">DAOM 194757</strain>
    </source>
</reference>
<organism evidence="3 4">
    <name type="scientific">Gigaspora rosea</name>
    <dbReference type="NCBI Taxonomy" id="44941"/>
    <lineage>
        <taxon>Eukaryota</taxon>
        <taxon>Fungi</taxon>
        <taxon>Fungi incertae sedis</taxon>
        <taxon>Mucoromycota</taxon>
        <taxon>Glomeromycotina</taxon>
        <taxon>Glomeromycetes</taxon>
        <taxon>Diversisporales</taxon>
        <taxon>Gigasporaceae</taxon>
        <taxon>Gigaspora</taxon>
    </lineage>
</organism>
<proteinExistence type="predicted"/>
<keyword evidence="2" id="KW-0812">Transmembrane</keyword>
<keyword evidence="2" id="KW-1133">Transmembrane helix</keyword>
<evidence type="ECO:0000256" key="1">
    <source>
        <dbReference type="SAM" id="MobiDB-lite"/>
    </source>
</evidence>
<feature type="transmembrane region" description="Helical" evidence="2">
    <location>
        <begin position="12"/>
        <end position="31"/>
    </location>
</feature>
<dbReference type="EMBL" id="QKWP01000069">
    <property type="protein sequence ID" value="RIB28316.1"/>
    <property type="molecule type" value="Genomic_DNA"/>
</dbReference>
<dbReference type="Proteomes" id="UP000266673">
    <property type="component" value="Unassembled WGS sequence"/>
</dbReference>
<comment type="caution">
    <text evidence="3">The sequence shown here is derived from an EMBL/GenBank/DDBJ whole genome shotgun (WGS) entry which is preliminary data.</text>
</comment>
<feature type="transmembrane region" description="Helical" evidence="2">
    <location>
        <begin position="38"/>
        <end position="58"/>
    </location>
</feature>
<gene>
    <name evidence="3" type="ORF">C2G38_2137386</name>
</gene>
<evidence type="ECO:0000313" key="4">
    <source>
        <dbReference type="Proteomes" id="UP000266673"/>
    </source>
</evidence>
<evidence type="ECO:0000313" key="3">
    <source>
        <dbReference type="EMBL" id="RIB28316.1"/>
    </source>
</evidence>
<sequence>MVNLWDDIKFKLLGVLIGIIVLSLIVLWARYKYLEGQNFMIFSAVIILFDLVMDILFIAENGKDVSQPDLYIISSYNFNILFVSKFKVLYFRYTVEYKAIPFLTLLNKSDNEDKHLYDNYTNDNIQLENGENDNEENNNRESSTFIHNEDQHKQGINDIKRI</sequence>
<dbReference type="AlphaFoldDB" id="A0A397W9U2"/>
<keyword evidence="4" id="KW-1185">Reference proteome</keyword>
<keyword evidence="2" id="KW-0472">Membrane</keyword>
<dbReference type="OrthoDB" id="2152535at2759"/>
<protein>
    <submittedName>
        <fullName evidence="3">Uncharacterized protein</fullName>
    </submittedName>
</protein>
<name>A0A397W9U2_9GLOM</name>
<feature type="region of interest" description="Disordered" evidence="1">
    <location>
        <begin position="124"/>
        <end position="149"/>
    </location>
</feature>
<accession>A0A397W9U2</accession>
<evidence type="ECO:0000256" key="2">
    <source>
        <dbReference type="SAM" id="Phobius"/>
    </source>
</evidence>